<evidence type="ECO:0000256" key="1">
    <source>
        <dbReference type="SAM" id="MobiDB-lite"/>
    </source>
</evidence>
<proteinExistence type="predicted"/>
<protein>
    <recommendedName>
        <fullName evidence="4">CCHC-type domain-containing protein</fullName>
    </recommendedName>
</protein>
<dbReference type="EMBL" id="JACGCI010000272">
    <property type="protein sequence ID" value="KAF6741242.1"/>
    <property type="molecule type" value="Genomic_DNA"/>
</dbReference>
<feature type="compositionally biased region" description="Low complexity" evidence="1">
    <location>
        <begin position="410"/>
        <end position="440"/>
    </location>
</feature>
<feature type="region of interest" description="Disordered" evidence="1">
    <location>
        <begin position="368"/>
        <end position="444"/>
    </location>
</feature>
<name>A0A8H6LUF1_9AGAR</name>
<dbReference type="Proteomes" id="UP000521943">
    <property type="component" value="Unassembled WGS sequence"/>
</dbReference>
<accession>A0A8H6LUF1</accession>
<evidence type="ECO:0000313" key="3">
    <source>
        <dbReference type="Proteomes" id="UP000521943"/>
    </source>
</evidence>
<reference evidence="2 3" key="1">
    <citation type="submission" date="2020-07" db="EMBL/GenBank/DDBJ databases">
        <title>Comparative genomics of pyrophilous fungi reveals a link between fire events and developmental genes.</title>
        <authorList>
            <consortium name="DOE Joint Genome Institute"/>
            <person name="Steindorff A.S."/>
            <person name="Carver A."/>
            <person name="Calhoun S."/>
            <person name="Stillman K."/>
            <person name="Liu H."/>
            <person name="Lipzen A."/>
            <person name="Pangilinan J."/>
            <person name="Labutti K."/>
            <person name="Bruns T.D."/>
            <person name="Grigoriev I.V."/>
        </authorList>
    </citation>
    <scope>NUCLEOTIDE SEQUENCE [LARGE SCALE GENOMIC DNA]</scope>
    <source>
        <strain evidence="2 3">CBS 144469</strain>
    </source>
</reference>
<evidence type="ECO:0000313" key="2">
    <source>
        <dbReference type="EMBL" id="KAF6741242.1"/>
    </source>
</evidence>
<gene>
    <name evidence="2" type="ORF">DFP72DRAFT_1117978</name>
</gene>
<dbReference type="OrthoDB" id="3252634at2759"/>
<organism evidence="2 3">
    <name type="scientific">Ephemerocybe angulata</name>
    <dbReference type="NCBI Taxonomy" id="980116"/>
    <lineage>
        <taxon>Eukaryota</taxon>
        <taxon>Fungi</taxon>
        <taxon>Dikarya</taxon>
        <taxon>Basidiomycota</taxon>
        <taxon>Agaricomycotina</taxon>
        <taxon>Agaricomycetes</taxon>
        <taxon>Agaricomycetidae</taxon>
        <taxon>Agaricales</taxon>
        <taxon>Agaricineae</taxon>
        <taxon>Psathyrellaceae</taxon>
        <taxon>Ephemerocybe</taxon>
    </lineage>
</organism>
<feature type="compositionally biased region" description="Basic and acidic residues" evidence="1">
    <location>
        <begin position="368"/>
        <end position="388"/>
    </location>
</feature>
<evidence type="ECO:0008006" key="4">
    <source>
        <dbReference type="Google" id="ProtNLM"/>
    </source>
</evidence>
<comment type="caution">
    <text evidence="2">The sequence shown here is derived from an EMBL/GenBank/DDBJ whole genome shotgun (WGS) entry which is preliminary data.</text>
</comment>
<sequence>MWKALSTDPTILGSWAAFRKILIDNTPGAGDDRRHTKSELDALVAKFRVKSMRTRAEFHEYWQHFLPISTYLHDAGRLSTEEQSRRLMQGLPTSLQARVRAQLRNQYPTHHPEDPFSVKAIYDAINFVLTGLDSFDDDLDDFAGSAAARASDDDLAPARSAPRVTFDLSKPAVPNEISALTDTFQNVMKSVTNMIETFNANVSTGPRYPRTPATGANAIYRAPGCIFCSDPNHYARECQALAEYITKGYCHRNGEHKICLPDGSMVLSRTAPGKDIKERIDNWRRARFPQQQPDIVTSNLFTVDDLLFEDPDEYGVANTLIEEVADDAVEVATIAARVASLEDAGVDDIPILEAMLNEGKDKLQALKERRQTRSTTRAEKSAPEEAIKRGVSPGANETMKKGPQGTKINAPATTTAPTASSTPKTTSATPAAPQPSTKSTFAPVLTPASFPASQAPVHAPQYRFITPIENETTTIEIAKRALEAQVTLTTGELYAVAPDVRKFVKDRITTRRVPTSTMLNEADATATDILAVDPAATGEILNLAALPTLRDSKTIVAKPVESLRTVEIFLDGRLKIDAILDDGSHC</sequence>
<keyword evidence="3" id="KW-1185">Reference proteome</keyword>
<dbReference type="AlphaFoldDB" id="A0A8H6LUF1"/>